<dbReference type="eggNOG" id="COG0517">
    <property type="taxonomic scope" value="Bacteria"/>
</dbReference>
<comment type="caution">
    <text evidence="4">The sequence shown here is derived from an EMBL/GenBank/DDBJ whole genome shotgun (WGS) entry which is preliminary data.</text>
</comment>
<dbReference type="InterPro" id="IPR051462">
    <property type="entry name" value="CBS_domain-containing"/>
</dbReference>
<dbReference type="PANTHER" id="PTHR48108:SF26">
    <property type="entry name" value="CBS DOMAIN-CONTAINING PROTEIN DDB_G0289609"/>
    <property type="match status" value="1"/>
</dbReference>
<dbReference type="SUPFAM" id="SSF54631">
    <property type="entry name" value="CBS-domain pair"/>
    <property type="match status" value="1"/>
</dbReference>
<dbReference type="Pfam" id="PF00571">
    <property type="entry name" value="CBS"/>
    <property type="match status" value="2"/>
</dbReference>
<dbReference type="SMART" id="SM00116">
    <property type="entry name" value="CBS"/>
    <property type="match status" value="2"/>
</dbReference>
<accession>A6GIB7</accession>
<evidence type="ECO:0000256" key="2">
    <source>
        <dbReference type="PROSITE-ProRule" id="PRU00703"/>
    </source>
</evidence>
<dbReference type="Gene3D" id="3.10.580.10">
    <property type="entry name" value="CBS-domain"/>
    <property type="match status" value="1"/>
</dbReference>
<evidence type="ECO:0000313" key="5">
    <source>
        <dbReference type="Proteomes" id="UP000005801"/>
    </source>
</evidence>
<keyword evidence="5" id="KW-1185">Reference proteome</keyword>
<sequence>MPSYPLVVGAIMTAIPETIDARASTATAVARMSELDIRHLPVMAGDELVGILSQRDLERARAFLDSAPGVVGPNVGDLCTRTLLTVELDAPLDAVATQMADHKLGSALVLDEGELVGIVTNVDMYRCLADLVVQLQASQS</sequence>
<evidence type="ECO:0000259" key="3">
    <source>
        <dbReference type="PROSITE" id="PS51371"/>
    </source>
</evidence>
<dbReference type="AlphaFoldDB" id="A6GIB7"/>
<dbReference type="PANTHER" id="PTHR48108">
    <property type="entry name" value="CBS DOMAIN-CONTAINING PROTEIN CBSX2, CHLOROPLASTIC"/>
    <property type="match status" value="1"/>
</dbReference>
<organism evidence="4 5">
    <name type="scientific">Plesiocystis pacifica SIR-1</name>
    <dbReference type="NCBI Taxonomy" id="391625"/>
    <lineage>
        <taxon>Bacteria</taxon>
        <taxon>Pseudomonadati</taxon>
        <taxon>Myxococcota</taxon>
        <taxon>Polyangia</taxon>
        <taxon>Nannocystales</taxon>
        <taxon>Nannocystaceae</taxon>
        <taxon>Plesiocystis</taxon>
    </lineage>
</organism>
<evidence type="ECO:0000256" key="1">
    <source>
        <dbReference type="ARBA" id="ARBA00022737"/>
    </source>
</evidence>
<protein>
    <submittedName>
        <fullName evidence="4">Putative transcriptional regulator, XRE family protein</fullName>
    </submittedName>
</protein>
<keyword evidence="1" id="KW-0677">Repeat</keyword>
<dbReference type="PROSITE" id="PS51371">
    <property type="entry name" value="CBS"/>
    <property type="match status" value="2"/>
</dbReference>
<dbReference type="EMBL" id="ABCS01000134">
    <property type="protein sequence ID" value="EDM74370.1"/>
    <property type="molecule type" value="Genomic_DNA"/>
</dbReference>
<dbReference type="RefSeq" id="WP_006976453.1">
    <property type="nucleotide sequence ID" value="NZ_ABCS01000134.1"/>
</dbReference>
<keyword evidence="2" id="KW-0129">CBS domain</keyword>
<evidence type="ECO:0000313" key="4">
    <source>
        <dbReference type="EMBL" id="EDM74370.1"/>
    </source>
</evidence>
<dbReference type="InterPro" id="IPR046342">
    <property type="entry name" value="CBS_dom_sf"/>
</dbReference>
<reference evidence="4 5" key="1">
    <citation type="submission" date="2007-06" db="EMBL/GenBank/DDBJ databases">
        <authorList>
            <person name="Shimkets L."/>
            <person name="Ferriera S."/>
            <person name="Johnson J."/>
            <person name="Kravitz S."/>
            <person name="Beeson K."/>
            <person name="Sutton G."/>
            <person name="Rogers Y.-H."/>
            <person name="Friedman R."/>
            <person name="Frazier M."/>
            <person name="Venter J.C."/>
        </authorList>
    </citation>
    <scope>NUCLEOTIDE SEQUENCE [LARGE SCALE GENOMIC DNA]</scope>
    <source>
        <strain evidence="4 5">SIR-1</strain>
    </source>
</reference>
<dbReference type="OrthoDB" id="5453522at2"/>
<dbReference type="InterPro" id="IPR000644">
    <property type="entry name" value="CBS_dom"/>
</dbReference>
<proteinExistence type="predicted"/>
<feature type="domain" description="CBS" evidence="3">
    <location>
        <begin position="12"/>
        <end position="69"/>
    </location>
</feature>
<dbReference type="Proteomes" id="UP000005801">
    <property type="component" value="Unassembled WGS sequence"/>
</dbReference>
<gene>
    <name evidence="4" type="ORF">PPSIR1_29680</name>
</gene>
<name>A6GIB7_9BACT</name>
<dbReference type="STRING" id="391625.PPSIR1_29680"/>
<feature type="domain" description="CBS" evidence="3">
    <location>
        <begin position="79"/>
        <end position="135"/>
    </location>
</feature>